<feature type="domain" description="NAD-dependent epimerase/dehydratase" evidence="2">
    <location>
        <begin position="5"/>
        <end position="221"/>
    </location>
</feature>
<dbReference type="Proteomes" id="UP000297635">
    <property type="component" value="Unassembled WGS sequence"/>
</dbReference>
<dbReference type="GeneID" id="82148932"/>
<name>A0A4Z0V6G5_9BACT</name>
<dbReference type="InterPro" id="IPR001509">
    <property type="entry name" value="Epimerase_deHydtase"/>
</dbReference>
<sequence>MPKKVLIVGAGGFIGGFIAAESLRRGYETWCGVRESTSRRYLTDPALRFITLDYDNPERLAEQLKGHQWDHIVYNLGATKCVNFMDFNRINYCYLRDFVDTLTDVGALPERMVYMSSLSAIGPGDEKNYTPLNGDSIPCPNTRYGLSKIKAETYLQSLPKEFPWIILRPTGVYGPHEQDYLMMIKSIDSHFDFGVGMRKQMLTFIYVEDLARAIFDALEKAPLHRKYIISEPRAYTQKEFRRIVSKALGRKLVIPVRLPLWALSAACKISEKWGAAKMKAVTLNTDKYKIMSQRNWSCDVNPAITDFGFSPKVDLEEGIRLTVEAYKGSKQAH</sequence>
<dbReference type="EMBL" id="SJSA01000001">
    <property type="protein sequence ID" value="TGG39894.1"/>
    <property type="molecule type" value="Genomic_DNA"/>
</dbReference>
<dbReference type="PANTHER" id="PTHR43000">
    <property type="entry name" value="DTDP-D-GLUCOSE 4,6-DEHYDRATASE-RELATED"/>
    <property type="match status" value="1"/>
</dbReference>
<evidence type="ECO:0000259" key="2">
    <source>
        <dbReference type="Pfam" id="PF01370"/>
    </source>
</evidence>
<comment type="caution">
    <text evidence="3">The sequence shown here is derived from an EMBL/GenBank/DDBJ whole genome shotgun (WGS) entry which is preliminary data.</text>
</comment>
<gene>
    <name evidence="3" type="ORF">EZ315_03945</name>
</gene>
<proteinExistence type="inferred from homology"/>
<dbReference type="RefSeq" id="WP_135470799.1">
    <property type="nucleotide sequence ID" value="NZ_CASJDB010000002.1"/>
</dbReference>
<dbReference type="InterPro" id="IPR036291">
    <property type="entry name" value="NAD(P)-bd_dom_sf"/>
</dbReference>
<dbReference type="SUPFAM" id="SSF51735">
    <property type="entry name" value="NAD(P)-binding Rossmann-fold domains"/>
    <property type="match status" value="1"/>
</dbReference>
<evidence type="ECO:0000256" key="1">
    <source>
        <dbReference type="ARBA" id="ARBA00007637"/>
    </source>
</evidence>
<dbReference type="AlphaFoldDB" id="A0A4Z0V6G5"/>
<organism evidence="3 4">
    <name type="scientific">Duncaniella freteri</name>
    <dbReference type="NCBI Taxonomy" id="2530391"/>
    <lineage>
        <taxon>Bacteria</taxon>
        <taxon>Pseudomonadati</taxon>
        <taxon>Bacteroidota</taxon>
        <taxon>Bacteroidia</taxon>
        <taxon>Bacteroidales</taxon>
        <taxon>Muribaculaceae</taxon>
        <taxon>Duncaniella</taxon>
    </lineage>
</organism>
<accession>A0A4Z0V6G5</accession>
<evidence type="ECO:0000313" key="4">
    <source>
        <dbReference type="Proteomes" id="UP000297635"/>
    </source>
</evidence>
<evidence type="ECO:0000313" key="3">
    <source>
        <dbReference type="EMBL" id="TGG39894.1"/>
    </source>
</evidence>
<comment type="similarity">
    <text evidence="1">Belongs to the NAD(P)-dependent epimerase/dehydratase family.</text>
</comment>
<dbReference type="Pfam" id="PF01370">
    <property type="entry name" value="Epimerase"/>
    <property type="match status" value="1"/>
</dbReference>
<reference evidence="3 4" key="1">
    <citation type="submission" date="2019-02" db="EMBL/GenBank/DDBJ databases">
        <title>Isolation and identification of novel species under the genus Muribaculum.</title>
        <authorList>
            <person name="Miyake S."/>
            <person name="Ding Y."/>
            <person name="Low A."/>
            <person name="Soh M."/>
            <person name="Seedorf H."/>
        </authorList>
    </citation>
    <scope>NUCLEOTIDE SEQUENCE [LARGE SCALE GENOMIC DNA]</scope>
    <source>
        <strain evidence="3 4">TLL-A3</strain>
    </source>
</reference>
<keyword evidence="4" id="KW-1185">Reference proteome</keyword>
<dbReference type="Gene3D" id="3.40.50.720">
    <property type="entry name" value="NAD(P)-binding Rossmann-like Domain"/>
    <property type="match status" value="1"/>
</dbReference>
<protein>
    <submittedName>
        <fullName evidence="3">NAD(P)-dependent oxidoreductase</fullName>
    </submittedName>
</protein>